<proteinExistence type="predicted"/>
<dbReference type="Proteomes" id="UP000041247">
    <property type="component" value="Unassembled WGS sequence"/>
</dbReference>
<dbReference type="AlphaFoldDB" id="A0A0K3A9X2"/>
<sequence length="60" mass="6616">MDGELAASSAAFCEQDAVPFAGEEEDFPAFDDAEDFPAFDQEEIAWLMELLPLEVQSQTT</sequence>
<gene>
    <name evidence="1" type="ORF">XTPLMG728_3743</name>
</gene>
<dbReference type="EMBL" id="CXOK01000157">
    <property type="protein sequence ID" value="CTP93369.1"/>
    <property type="molecule type" value="Genomic_DNA"/>
</dbReference>
<organism evidence="1 2">
    <name type="scientific">Xanthomonas graminis pv. poae</name>
    <dbReference type="NCBI Taxonomy" id="227946"/>
    <lineage>
        <taxon>Bacteria</taxon>
        <taxon>Pseudomonadati</taxon>
        <taxon>Pseudomonadota</taxon>
        <taxon>Gammaproteobacteria</taxon>
        <taxon>Lysobacterales</taxon>
        <taxon>Lysobacteraceae</taxon>
        <taxon>Xanthomonas</taxon>
        <taxon>Xanthomonas translucens group</taxon>
        <taxon>Xanthomonas graminis</taxon>
    </lineage>
</organism>
<reference evidence="1 2" key="1">
    <citation type="submission" date="2015-07" db="EMBL/GenBank/DDBJ databases">
        <authorList>
            <person name="Noorani M."/>
        </authorList>
    </citation>
    <scope>NUCLEOTIDE SEQUENCE [LARGE SCALE GENOMIC DNA]</scope>
    <source>
        <strain evidence="1">LMG728</strain>
    </source>
</reference>
<name>A0A0K3A9X2_9XANT</name>
<evidence type="ECO:0000313" key="2">
    <source>
        <dbReference type="Proteomes" id="UP000041247"/>
    </source>
</evidence>
<accession>A0A0K3A9X2</accession>
<protein>
    <submittedName>
        <fullName evidence="1">Uncharacterized protein</fullName>
    </submittedName>
</protein>
<evidence type="ECO:0000313" key="1">
    <source>
        <dbReference type="EMBL" id="CTP93369.1"/>
    </source>
</evidence>